<keyword evidence="2" id="KW-1185">Reference proteome</keyword>
<dbReference type="Proteomes" id="UP001157502">
    <property type="component" value="Chromosome 20"/>
</dbReference>
<comment type="caution">
    <text evidence="1">The sequence shown here is derived from an EMBL/GenBank/DDBJ whole genome shotgun (WGS) entry which is preliminary data.</text>
</comment>
<name>A0ACC2FYM5_DALPE</name>
<sequence length="68" mass="7418">MARAARASVSRQLSRGATRADGAEEECLPDCVKTDRAADRNQLSVQWTSEVFNGGSHKIPTTKRFQGP</sequence>
<proteinExistence type="predicted"/>
<accession>A0ACC2FYM5</accession>
<gene>
    <name evidence="1" type="ORF">DPEC_G00235970</name>
</gene>
<organism evidence="1 2">
    <name type="scientific">Dallia pectoralis</name>
    <name type="common">Alaska blackfish</name>
    <dbReference type="NCBI Taxonomy" id="75939"/>
    <lineage>
        <taxon>Eukaryota</taxon>
        <taxon>Metazoa</taxon>
        <taxon>Chordata</taxon>
        <taxon>Craniata</taxon>
        <taxon>Vertebrata</taxon>
        <taxon>Euteleostomi</taxon>
        <taxon>Actinopterygii</taxon>
        <taxon>Neopterygii</taxon>
        <taxon>Teleostei</taxon>
        <taxon>Protacanthopterygii</taxon>
        <taxon>Esociformes</taxon>
        <taxon>Umbridae</taxon>
        <taxon>Dallia</taxon>
    </lineage>
</organism>
<evidence type="ECO:0000313" key="2">
    <source>
        <dbReference type="Proteomes" id="UP001157502"/>
    </source>
</evidence>
<evidence type="ECO:0000313" key="1">
    <source>
        <dbReference type="EMBL" id="KAJ7996330.1"/>
    </source>
</evidence>
<protein>
    <submittedName>
        <fullName evidence="1">Uncharacterized protein</fullName>
    </submittedName>
</protein>
<dbReference type="EMBL" id="CM055747">
    <property type="protein sequence ID" value="KAJ7996330.1"/>
    <property type="molecule type" value="Genomic_DNA"/>
</dbReference>
<reference evidence="1" key="1">
    <citation type="submission" date="2021-05" db="EMBL/GenBank/DDBJ databases">
        <authorList>
            <person name="Pan Q."/>
            <person name="Jouanno E."/>
            <person name="Zahm M."/>
            <person name="Klopp C."/>
            <person name="Cabau C."/>
            <person name="Louis A."/>
            <person name="Berthelot C."/>
            <person name="Parey E."/>
            <person name="Roest Crollius H."/>
            <person name="Montfort J."/>
            <person name="Robinson-Rechavi M."/>
            <person name="Bouchez O."/>
            <person name="Lampietro C."/>
            <person name="Lopez Roques C."/>
            <person name="Donnadieu C."/>
            <person name="Postlethwait J."/>
            <person name="Bobe J."/>
            <person name="Dillon D."/>
            <person name="Chandos A."/>
            <person name="von Hippel F."/>
            <person name="Guiguen Y."/>
        </authorList>
    </citation>
    <scope>NUCLEOTIDE SEQUENCE</scope>
    <source>
        <strain evidence="1">YG-Jan2019</strain>
    </source>
</reference>